<accession>A0ABX6S360</accession>
<dbReference type="Proteomes" id="UP000515490">
    <property type="component" value="Chromosome"/>
</dbReference>
<dbReference type="EMBL" id="CP055263">
    <property type="protein sequence ID" value="QNF27286.1"/>
    <property type="molecule type" value="Genomic_DNA"/>
</dbReference>
<name>A0ABX6S360_9BACI</name>
<gene>
    <name evidence="1" type="ORF">HUW50_07010</name>
</gene>
<reference evidence="1 2" key="1">
    <citation type="submission" date="2020-06" db="EMBL/GenBank/DDBJ databases">
        <title>Metabacillus dokdonensis sp. nov., isolated from the rhizosphere of Elymus tsukushiensis, a plant native to the Dokdo Islands, Republic of Korea.</title>
        <authorList>
            <person name="Lee S.Y."/>
            <person name="Hwang Y.J."/>
            <person name="Son J.S."/>
            <person name="Ghim S.Y."/>
        </authorList>
    </citation>
    <scope>NUCLEOTIDE SEQUENCE [LARGE SCALE GENOMIC DNA]</scope>
    <source>
        <strain evidence="1 2">KUDC1714</strain>
    </source>
</reference>
<proteinExistence type="predicted"/>
<evidence type="ECO:0000313" key="1">
    <source>
        <dbReference type="EMBL" id="QNF27286.1"/>
    </source>
</evidence>
<sequence>MYNKTPEWQDHYTCQVSLMGGVYYGLTLQGVVPHAHQAKLKQYPQK</sequence>
<keyword evidence="2" id="KW-1185">Reference proteome</keyword>
<evidence type="ECO:0000313" key="2">
    <source>
        <dbReference type="Proteomes" id="UP000515490"/>
    </source>
</evidence>
<dbReference type="RefSeq" id="WP_157094328.1">
    <property type="nucleotide sequence ID" value="NZ_CP055263.1"/>
</dbReference>
<organism evidence="1 2">
    <name type="scientific">Metabacillus elymi</name>
    <dbReference type="NCBI Taxonomy" id="2745198"/>
    <lineage>
        <taxon>Bacteria</taxon>
        <taxon>Bacillati</taxon>
        <taxon>Bacillota</taxon>
        <taxon>Bacilli</taxon>
        <taxon>Bacillales</taxon>
        <taxon>Bacillaceae</taxon>
        <taxon>Metabacillus</taxon>
    </lineage>
</organism>
<protein>
    <submittedName>
        <fullName evidence="1">Uncharacterized protein</fullName>
    </submittedName>
</protein>